<dbReference type="RefSeq" id="XP_020074159.1">
    <property type="nucleotide sequence ID" value="XM_020219019.1"/>
</dbReference>
<evidence type="ECO:0000256" key="3">
    <source>
        <dbReference type="ARBA" id="ARBA00022806"/>
    </source>
</evidence>
<keyword evidence="5 7" id="KW-0694">RNA-binding</keyword>
<comment type="function">
    <text evidence="7">RNA helicase.</text>
</comment>
<dbReference type="SMART" id="SM00490">
    <property type="entry name" value="HELICc"/>
    <property type="match status" value="1"/>
</dbReference>
<evidence type="ECO:0000256" key="7">
    <source>
        <dbReference type="RuleBase" id="RU365068"/>
    </source>
</evidence>
<feature type="domain" description="Helicase C-terminal" evidence="10">
    <location>
        <begin position="374"/>
        <end position="532"/>
    </location>
</feature>
<protein>
    <recommendedName>
        <fullName evidence="7">ATP-dependent RNA helicase</fullName>
        <ecNumber evidence="7">3.6.4.13</ecNumber>
    </recommendedName>
</protein>
<dbReference type="Pfam" id="PF00271">
    <property type="entry name" value="Helicase_C"/>
    <property type="match status" value="1"/>
</dbReference>
<comment type="catalytic activity">
    <reaction evidence="7">
        <text>ATP + H2O = ADP + phosphate + H(+)</text>
        <dbReference type="Rhea" id="RHEA:13065"/>
        <dbReference type="ChEBI" id="CHEBI:15377"/>
        <dbReference type="ChEBI" id="CHEBI:15378"/>
        <dbReference type="ChEBI" id="CHEBI:30616"/>
        <dbReference type="ChEBI" id="CHEBI:43474"/>
        <dbReference type="ChEBI" id="CHEBI:456216"/>
        <dbReference type="EC" id="3.6.4.13"/>
    </reaction>
</comment>
<dbReference type="CDD" id="cd17956">
    <property type="entry name" value="DEADc_DDX51"/>
    <property type="match status" value="1"/>
</dbReference>
<keyword evidence="3 6" id="KW-0347">Helicase</keyword>
<name>A0A1E4RCV8_9ASCO</name>
<evidence type="ECO:0000256" key="5">
    <source>
        <dbReference type="ARBA" id="ARBA00022884"/>
    </source>
</evidence>
<keyword evidence="2 6" id="KW-0378">Hydrolase</keyword>
<dbReference type="Proteomes" id="UP000095085">
    <property type="component" value="Unassembled WGS sequence"/>
</dbReference>
<dbReference type="AlphaFoldDB" id="A0A1E4RCV8"/>
<evidence type="ECO:0000259" key="9">
    <source>
        <dbReference type="PROSITE" id="PS51192"/>
    </source>
</evidence>
<accession>A0A1E4RCV8</accession>
<dbReference type="CDD" id="cd18787">
    <property type="entry name" value="SF2_C_DEAD"/>
    <property type="match status" value="1"/>
</dbReference>
<dbReference type="PANTHER" id="PTHR24031">
    <property type="entry name" value="RNA HELICASE"/>
    <property type="match status" value="1"/>
</dbReference>
<dbReference type="GO" id="GO:0016787">
    <property type="term" value="F:hydrolase activity"/>
    <property type="evidence" value="ECO:0007669"/>
    <property type="project" value="UniProtKB-KW"/>
</dbReference>
<evidence type="ECO:0000256" key="8">
    <source>
        <dbReference type="SAM" id="MobiDB-lite"/>
    </source>
</evidence>
<keyword evidence="4 6" id="KW-0067">ATP-binding</keyword>
<dbReference type="OrthoDB" id="3370at2759"/>
<dbReference type="InterPro" id="IPR000629">
    <property type="entry name" value="RNA-helicase_DEAD-box_CS"/>
</dbReference>
<evidence type="ECO:0000313" key="11">
    <source>
        <dbReference type="EMBL" id="ODV65092.1"/>
    </source>
</evidence>
<comment type="domain">
    <text evidence="7">The Q motif is unique to and characteristic of the DEAD box family of RNA helicases and controls ATP binding and hydrolysis.</text>
</comment>
<dbReference type="PROSITE" id="PS51192">
    <property type="entry name" value="HELICASE_ATP_BIND_1"/>
    <property type="match status" value="1"/>
</dbReference>
<dbReference type="GO" id="GO:0030687">
    <property type="term" value="C:preribosome, large subunit precursor"/>
    <property type="evidence" value="ECO:0007669"/>
    <property type="project" value="EnsemblFungi"/>
</dbReference>
<dbReference type="InterPro" id="IPR011545">
    <property type="entry name" value="DEAD/DEAH_box_helicase_dom"/>
</dbReference>
<dbReference type="GeneID" id="30993569"/>
<evidence type="ECO:0000313" key="12">
    <source>
        <dbReference type="Proteomes" id="UP000095085"/>
    </source>
</evidence>
<feature type="region of interest" description="Disordered" evidence="8">
    <location>
        <begin position="1"/>
        <end position="31"/>
    </location>
</feature>
<dbReference type="STRING" id="984485.A0A1E4RCV8"/>
<proteinExistence type="inferred from homology"/>
<comment type="similarity">
    <text evidence="6">Belongs to the DEAD box helicase family.</text>
</comment>
<keyword evidence="12" id="KW-1185">Reference proteome</keyword>
<reference evidence="12" key="1">
    <citation type="submission" date="2016-05" db="EMBL/GenBank/DDBJ databases">
        <title>Comparative genomics of biotechnologically important yeasts.</title>
        <authorList>
            <consortium name="DOE Joint Genome Institute"/>
            <person name="Riley R."/>
            <person name="Haridas S."/>
            <person name="Wolfe K.H."/>
            <person name="Lopes M.R."/>
            <person name="Hittinger C.T."/>
            <person name="Goker M."/>
            <person name="Salamov A."/>
            <person name="Wisecaver J."/>
            <person name="Long T.M."/>
            <person name="Aerts A.L."/>
            <person name="Barry K."/>
            <person name="Choi C."/>
            <person name="Clum A."/>
            <person name="Coughlan A.Y."/>
            <person name="Deshpande S."/>
            <person name="Douglass A.P."/>
            <person name="Hanson S.J."/>
            <person name="Klenk H.-P."/>
            <person name="Labutti K."/>
            <person name="Lapidus A."/>
            <person name="Lindquist E."/>
            <person name="Lipzen A."/>
            <person name="Meier-Kolthoff J.P."/>
            <person name="Ohm R.A."/>
            <person name="Otillar R.P."/>
            <person name="Pangilinan J."/>
            <person name="Peng Y."/>
            <person name="Rokas A."/>
            <person name="Rosa C.A."/>
            <person name="Scheuner C."/>
            <person name="Sibirny A.A."/>
            <person name="Slot J.C."/>
            <person name="Stielow J.B."/>
            <person name="Sun H."/>
            <person name="Kurtzman C.P."/>
            <person name="Blackwell M."/>
            <person name="Grigoriev I.V."/>
            <person name="Jeffries T.W."/>
        </authorList>
    </citation>
    <scope>NUCLEOTIDE SEQUENCE [LARGE SCALE GENOMIC DNA]</scope>
    <source>
        <strain evidence="12">NRRL Y-1933</strain>
    </source>
</reference>
<dbReference type="InterPro" id="IPR001650">
    <property type="entry name" value="Helicase_C-like"/>
</dbReference>
<evidence type="ECO:0000256" key="4">
    <source>
        <dbReference type="ARBA" id="ARBA00022840"/>
    </source>
</evidence>
<dbReference type="Gene3D" id="3.40.50.300">
    <property type="entry name" value="P-loop containing nucleotide triphosphate hydrolases"/>
    <property type="match status" value="2"/>
</dbReference>
<feature type="compositionally biased region" description="Basic and acidic residues" evidence="8">
    <location>
        <begin position="1"/>
        <end position="26"/>
    </location>
</feature>
<dbReference type="GO" id="GO:0000463">
    <property type="term" value="P:maturation of LSU-rRNA from tricistronic rRNA transcript (SSU-rRNA, 5.8S rRNA, LSU-rRNA)"/>
    <property type="evidence" value="ECO:0007669"/>
    <property type="project" value="EnsemblFungi"/>
</dbReference>
<dbReference type="Pfam" id="PF00270">
    <property type="entry name" value="DEAD"/>
    <property type="match status" value="1"/>
</dbReference>
<dbReference type="GO" id="GO:0000466">
    <property type="term" value="P:maturation of 5.8S rRNA from tricistronic rRNA transcript (SSU-rRNA, 5.8S rRNA, LSU-rRNA)"/>
    <property type="evidence" value="ECO:0007669"/>
    <property type="project" value="EnsemblFungi"/>
</dbReference>
<feature type="domain" description="Helicase ATP-binding" evidence="9">
    <location>
        <begin position="151"/>
        <end position="337"/>
    </location>
</feature>
<dbReference type="GO" id="GO:0005524">
    <property type="term" value="F:ATP binding"/>
    <property type="evidence" value="ECO:0007669"/>
    <property type="project" value="UniProtKB-UniRule"/>
</dbReference>
<dbReference type="SMART" id="SM00487">
    <property type="entry name" value="DEXDc"/>
    <property type="match status" value="1"/>
</dbReference>
<dbReference type="GO" id="GO:0003724">
    <property type="term" value="F:RNA helicase activity"/>
    <property type="evidence" value="ECO:0007669"/>
    <property type="project" value="UniProtKB-EC"/>
</dbReference>
<dbReference type="GO" id="GO:0005730">
    <property type="term" value="C:nucleolus"/>
    <property type="evidence" value="ECO:0007669"/>
    <property type="project" value="EnsemblFungi"/>
</dbReference>
<feature type="region of interest" description="Disordered" evidence="8">
    <location>
        <begin position="47"/>
        <end position="77"/>
    </location>
</feature>
<keyword evidence="1 6" id="KW-0547">Nucleotide-binding</keyword>
<dbReference type="InterPro" id="IPR014001">
    <property type="entry name" value="Helicase_ATP-bd"/>
</dbReference>
<sequence>MKEIKDPEMAKHETDMEVDSEPKEPLENDPEYLSKHLHIFTKFQKSVNDNGDLGEEMDEENEEIEKQDLAPLPQPMLPRDKRLISNTNHLKNLDWLATPLYASPEETKPLSEFKTLAPFMLKNLEAQGIKDAFSVQISVLNLLLEDFEKNKLQPDFRGDLLVNAATGSGKTLAYLIPIIQALHKRVVPRVRAIILVPTKPLINQVKSTLSQISKGTNLSIVNLKNDKSINEEASKLTQNEPDIIVSTPGRLVDHITKGSISLKYLRYLVIDEADRLLNQSFQNWCQTLISSIEMHQIKTNDISNTWSLKPQKLIFSATLTTDAGKLSHLKFEKPRLVIINNQEQMVNEIFSVPATLSENKISLGSAKSPTKPLILAKFLIDQQKTSNVLVFAKSNEASLRLSRLLTLIFAKLIPNESINVMHINSTNNITSVRTKILKDFSNKTINILIATDLIARGIDLLSITDVVNYDLPNSSREYVHRVGRTARANQLGHAYTLCFGKGETKWFNSIMKDVGRGDKSINDVELDFKTLVTSEDEHLYADALQDLQKQVYNK</sequence>
<evidence type="ECO:0000256" key="1">
    <source>
        <dbReference type="ARBA" id="ARBA00022741"/>
    </source>
</evidence>
<dbReference type="GO" id="GO:0003723">
    <property type="term" value="F:RNA binding"/>
    <property type="evidence" value="ECO:0007669"/>
    <property type="project" value="UniProtKB-UniRule"/>
</dbReference>
<dbReference type="EC" id="3.6.4.13" evidence="7"/>
<evidence type="ECO:0000259" key="10">
    <source>
        <dbReference type="PROSITE" id="PS51194"/>
    </source>
</evidence>
<feature type="compositionally biased region" description="Acidic residues" evidence="8">
    <location>
        <begin position="52"/>
        <end position="65"/>
    </location>
</feature>
<dbReference type="EMBL" id="KV454545">
    <property type="protein sequence ID" value="ODV65092.1"/>
    <property type="molecule type" value="Genomic_DNA"/>
</dbReference>
<gene>
    <name evidence="11" type="ORF">HYPBUDRAFT_114065</name>
</gene>
<dbReference type="PROSITE" id="PS00039">
    <property type="entry name" value="DEAD_ATP_HELICASE"/>
    <property type="match status" value="1"/>
</dbReference>
<evidence type="ECO:0000256" key="2">
    <source>
        <dbReference type="ARBA" id="ARBA00022801"/>
    </source>
</evidence>
<dbReference type="SUPFAM" id="SSF52540">
    <property type="entry name" value="P-loop containing nucleoside triphosphate hydrolases"/>
    <property type="match status" value="1"/>
</dbReference>
<evidence type="ECO:0000256" key="6">
    <source>
        <dbReference type="RuleBase" id="RU000492"/>
    </source>
</evidence>
<organism evidence="11 12">
    <name type="scientific">Hyphopichia burtonii NRRL Y-1933</name>
    <dbReference type="NCBI Taxonomy" id="984485"/>
    <lineage>
        <taxon>Eukaryota</taxon>
        <taxon>Fungi</taxon>
        <taxon>Dikarya</taxon>
        <taxon>Ascomycota</taxon>
        <taxon>Saccharomycotina</taxon>
        <taxon>Pichiomycetes</taxon>
        <taxon>Debaryomycetaceae</taxon>
        <taxon>Hyphopichia</taxon>
    </lineage>
</organism>
<dbReference type="InterPro" id="IPR027417">
    <property type="entry name" value="P-loop_NTPase"/>
</dbReference>
<dbReference type="PROSITE" id="PS51194">
    <property type="entry name" value="HELICASE_CTER"/>
    <property type="match status" value="1"/>
</dbReference>